<dbReference type="PROSITE" id="PS51996">
    <property type="entry name" value="TR_MART"/>
    <property type="match status" value="1"/>
</dbReference>
<proteinExistence type="predicted"/>
<dbReference type="Pfam" id="PF03496">
    <property type="entry name" value="ADPrib_exo_Tox"/>
    <property type="match status" value="1"/>
</dbReference>
<feature type="region of interest" description="Disordered" evidence="1">
    <location>
        <begin position="1"/>
        <end position="22"/>
    </location>
</feature>
<dbReference type="EMBL" id="JAGQNY010000007">
    <property type="protein sequence ID" value="MCA9302135.1"/>
    <property type="molecule type" value="Genomic_DNA"/>
</dbReference>
<dbReference type="GO" id="GO:0005576">
    <property type="term" value="C:extracellular region"/>
    <property type="evidence" value="ECO:0007669"/>
    <property type="project" value="InterPro"/>
</dbReference>
<dbReference type="Proteomes" id="UP000714817">
    <property type="component" value="Unassembled WGS sequence"/>
</dbReference>
<protein>
    <recommendedName>
        <fullName evidence="2">ADP ribosyltransferase domain-containing protein</fullName>
    </recommendedName>
</protein>
<dbReference type="SUPFAM" id="SSF56399">
    <property type="entry name" value="ADP-ribosylation"/>
    <property type="match status" value="1"/>
</dbReference>
<reference evidence="3" key="2">
    <citation type="journal article" date="2021" name="Microbiome">
        <title>Successional dynamics and alternative stable states in a saline activated sludge microbial community over 9 years.</title>
        <authorList>
            <person name="Wang Y."/>
            <person name="Ye J."/>
            <person name="Ju F."/>
            <person name="Liu L."/>
            <person name="Boyd J.A."/>
            <person name="Deng Y."/>
            <person name="Parks D.H."/>
            <person name="Jiang X."/>
            <person name="Yin X."/>
            <person name="Woodcroft B.J."/>
            <person name="Tyson G.W."/>
            <person name="Hugenholtz P."/>
            <person name="Polz M.F."/>
            <person name="Zhang T."/>
        </authorList>
    </citation>
    <scope>NUCLEOTIDE SEQUENCE</scope>
    <source>
        <strain evidence="3">HKST-UBA80</strain>
    </source>
</reference>
<feature type="compositionally biased region" description="Basic and acidic residues" evidence="1">
    <location>
        <begin position="1"/>
        <end position="13"/>
    </location>
</feature>
<comment type="caution">
    <text evidence="3">The sequence shown here is derived from an EMBL/GenBank/DDBJ whole genome shotgun (WGS) entry which is preliminary data.</text>
</comment>
<evidence type="ECO:0000259" key="2">
    <source>
        <dbReference type="Pfam" id="PF03496"/>
    </source>
</evidence>
<dbReference type="AlphaFoldDB" id="A0A955IX40"/>
<sequence>MTEKATYHEEEPPKASFETGQKIESLTEEERRVLSDYQASGGNVNIYLGKKAANQTSHIKPDLVARFDREVEVMDSIFRRIDGIAKPLTVHRGLSLDTPSPDEFTSPCYVGTTLDPEVNVDTITRRTTRKIVQIIRLPQGQKGIYLPDYMPNDAFGEREFLLPRNTKFRIIKRETINNILVEAVEIIE</sequence>
<dbReference type="InterPro" id="IPR003540">
    <property type="entry name" value="ADP-ribosyltransferase"/>
</dbReference>
<evidence type="ECO:0000313" key="3">
    <source>
        <dbReference type="EMBL" id="MCA9302135.1"/>
    </source>
</evidence>
<organism evidence="3 4">
    <name type="scientific">candidate division WWE3 bacterium</name>
    <dbReference type="NCBI Taxonomy" id="2053526"/>
    <lineage>
        <taxon>Bacteria</taxon>
        <taxon>Katanobacteria</taxon>
    </lineage>
</organism>
<gene>
    <name evidence="3" type="ORF">KDA10_02090</name>
</gene>
<reference evidence="3" key="1">
    <citation type="submission" date="2020-04" db="EMBL/GenBank/DDBJ databases">
        <authorList>
            <person name="Zhang T."/>
        </authorList>
    </citation>
    <scope>NUCLEOTIDE SEQUENCE</scope>
    <source>
        <strain evidence="3">HKST-UBA80</strain>
    </source>
</reference>
<accession>A0A955IX40</accession>
<feature type="domain" description="ADP ribosyltransferase" evidence="2">
    <location>
        <begin position="103"/>
        <end position="182"/>
    </location>
</feature>
<name>A0A955IX40_UNCKA</name>
<evidence type="ECO:0000256" key="1">
    <source>
        <dbReference type="SAM" id="MobiDB-lite"/>
    </source>
</evidence>
<dbReference type="Gene3D" id="3.90.176.10">
    <property type="entry name" value="Toxin ADP-ribosyltransferase, Chain A, domain 1"/>
    <property type="match status" value="1"/>
</dbReference>
<evidence type="ECO:0000313" key="4">
    <source>
        <dbReference type="Proteomes" id="UP000714817"/>
    </source>
</evidence>